<proteinExistence type="predicted"/>
<organism evidence="1">
    <name type="scientific">bioreactor metagenome</name>
    <dbReference type="NCBI Taxonomy" id="1076179"/>
    <lineage>
        <taxon>unclassified sequences</taxon>
        <taxon>metagenomes</taxon>
        <taxon>ecological metagenomes</taxon>
    </lineage>
</organism>
<dbReference type="SUPFAM" id="SSF52540">
    <property type="entry name" value="P-loop containing nucleoside triphosphate hydrolases"/>
    <property type="match status" value="1"/>
</dbReference>
<dbReference type="InterPro" id="IPR027417">
    <property type="entry name" value="P-loop_NTPase"/>
</dbReference>
<dbReference type="EMBL" id="VSSQ01000642">
    <property type="protein sequence ID" value="MPL99032.1"/>
    <property type="molecule type" value="Genomic_DNA"/>
</dbReference>
<dbReference type="PANTHER" id="PTHR43063:SF1">
    <property type="entry name" value="4FE-4S CLUSTER CONTAINING PARA FAMILY ATPASE PROTEIN"/>
    <property type="match status" value="1"/>
</dbReference>
<protein>
    <recommendedName>
        <fullName evidence="2">CobQ/CobB/MinD/ParA nucleotide binding domain-containing protein</fullName>
    </recommendedName>
</protein>
<sequence length="164" mass="18244">MDLGDVTTYDVQGLSSLVEGRLKVGVYTPVPVLKNAISATSAEIEIFDSPPGTSCPFIHTVNASDYIILVTEPTPFGLNDLKLSVEILRHMEKRFSVIVNRAGLGCNEVYEYLENEKIDLLAEIPFDRNYAEIYSKGGLVTEENEGISLQFDVMANKILQWNLQ</sequence>
<evidence type="ECO:0000313" key="1">
    <source>
        <dbReference type="EMBL" id="MPL99032.1"/>
    </source>
</evidence>
<accession>A0A644W8Z4</accession>
<dbReference type="Gene3D" id="3.40.50.300">
    <property type="entry name" value="P-loop containing nucleotide triphosphate hydrolases"/>
    <property type="match status" value="1"/>
</dbReference>
<evidence type="ECO:0008006" key="2">
    <source>
        <dbReference type="Google" id="ProtNLM"/>
    </source>
</evidence>
<dbReference type="PANTHER" id="PTHR43063">
    <property type="entry name" value="4FE-4S CLUSTER CONTAINING PARA FAMILY ATPASE PROTEIN"/>
    <property type="match status" value="1"/>
</dbReference>
<dbReference type="AlphaFoldDB" id="A0A644W8Z4"/>
<name>A0A644W8Z4_9ZZZZ</name>
<gene>
    <name evidence="1" type="ORF">SDC9_45246</name>
</gene>
<reference evidence="1" key="1">
    <citation type="submission" date="2019-08" db="EMBL/GenBank/DDBJ databases">
        <authorList>
            <person name="Kucharzyk K."/>
            <person name="Murdoch R.W."/>
            <person name="Higgins S."/>
            <person name="Loffler F."/>
        </authorList>
    </citation>
    <scope>NUCLEOTIDE SEQUENCE</scope>
</reference>
<comment type="caution">
    <text evidence="1">The sequence shown here is derived from an EMBL/GenBank/DDBJ whole genome shotgun (WGS) entry which is preliminary data.</text>
</comment>